<sequence>MQEISYNNSKHAASLCFLCFRMGKLERILTIDNLPGKDKKFAQKLRGKLWNDANYG</sequence>
<proteinExistence type="predicted"/>
<reference evidence="1" key="1">
    <citation type="submission" date="2018-02" db="EMBL/GenBank/DDBJ databases">
        <title>Rhizophora mucronata_Transcriptome.</title>
        <authorList>
            <person name="Meera S.P."/>
            <person name="Sreeshan A."/>
            <person name="Augustine A."/>
        </authorList>
    </citation>
    <scope>NUCLEOTIDE SEQUENCE</scope>
    <source>
        <tissue evidence="1">Leaf</tissue>
    </source>
</reference>
<evidence type="ECO:0000313" key="1">
    <source>
        <dbReference type="EMBL" id="MBX69801.1"/>
    </source>
</evidence>
<organism evidence="1">
    <name type="scientific">Rhizophora mucronata</name>
    <name type="common">Asiatic mangrove</name>
    <dbReference type="NCBI Taxonomy" id="61149"/>
    <lineage>
        <taxon>Eukaryota</taxon>
        <taxon>Viridiplantae</taxon>
        <taxon>Streptophyta</taxon>
        <taxon>Embryophyta</taxon>
        <taxon>Tracheophyta</taxon>
        <taxon>Spermatophyta</taxon>
        <taxon>Magnoliopsida</taxon>
        <taxon>eudicotyledons</taxon>
        <taxon>Gunneridae</taxon>
        <taxon>Pentapetalae</taxon>
        <taxon>rosids</taxon>
        <taxon>fabids</taxon>
        <taxon>Malpighiales</taxon>
        <taxon>Rhizophoraceae</taxon>
        <taxon>Rhizophora</taxon>
    </lineage>
</organism>
<accession>A0A2P2QSB5</accession>
<name>A0A2P2QSB5_RHIMU</name>
<dbReference type="EMBL" id="GGEC01089317">
    <property type="protein sequence ID" value="MBX69801.1"/>
    <property type="molecule type" value="Transcribed_RNA"/>
</dbReference>
<dbReference type="AlphaFoldDB" id="A0A2P2QSB5"/>
<protein>
    <submittedName>
        <fullName evidence="1">Uncharacterized protein</fullName>
    </submittedName>
</protein>